<name>A0A5B8KU34_9HYPH</name>
<reference evidence="1" key="1">
    <citation type="submission" date="2020-04" db="EMBL/GenBank/DDBJ databases">
        <title>Nitratireductor sp. nov. isolated from mangrove soil.</title>
        <authorList>
            <person name="Ye Y."/>
        </authorList>
    </citation>
    <scope>NUCLEOTIDE SEQUENCE</scope>
    <source>
        <strain evidence="1">SY7</strain>
    </source>
</reference>
<accession>A0A5B8KU34</accession>
<proteinExistence type="predicted"/>
<gene>
    <name evidence="1" type="ORF">FQ775_01000</name>
</gene>
<sequence>MADGFEVWDANWGVLRAFLACETQWRAVAGFGGVEWIGIDYAAADVVLRRAGLDDEAFEELRLMEREALKAFDELRDA</sequence>
<organism evidence="1 2">
    <name type="scientific">Nitratireductor mangrovi</name>
    <dbReference type="NCBI Taxonomy" id="2599600"/>
    <lineage>
        <taxon>Bacteria</taxon>
        <taxon>Pseudomonadati</taxon>
        <taxon>Pseudomonadota</taxon>
        <taxon>Alphaproteobacteria</taxon>
        <taxon>Hyphomicrobiales</taxon>
        <taxon>Phyllobacteriaceae</taxon>
        <taxon>Nitratireductor</taxon>
    </lineage>
</organism>
<dbReference type="InterPro" id="IPR014915">
    <property type="entry name" value="Phage_TLS_TfmB"/>
</dbReference>
<dbReference type="EMBL" id="CP042301">
    <property type="protein sequence ID" value="QDY99059.1"/>
    <property type="molecule type" value="Genomic_DNA"/>
</dbReference>
<dbReference type="RefSeq" id="WP_146297709.1">
    <property type="nucleotide sequence ID" value="NZ_CP042301.2"/>
</dbReference>
<dbReference type="OrthoDB" id="7691032at2"/>
<keyword evidence="2" id="KW-1185">Reference proteome</keyword>
<evidence type="ECO:0000313" key="2">
    <source>
        <dbReference type="Proteomes" id="UP000321389"/>
    </source>
</evidence>
<dbReference type="Proteomes" id="UP000321389">
    <property type="component" value="Chromosome"/>
</dbReference>
<dbReference type="AlphaFoldDB" id="A0A5B8KU34"/>
<dbReference type="KEGG" id="niy:FQ775_01000"/>
<dbReference type="Pfam" id="PF08809">
    <property type="entry name" value="DUF1799"/>
    <property type="match status" value="1"/>
</dbReference>
<protein>
    <submittedName>
        <fullName evidence="1">DUF1799 domain-containing protein</fullName>
    </submittedName>
</protein>
<evidence type="ECO:0000313" key="1">
    <source>
        <dbReference type="EMBL" id="QDY99059.1"/>
    </source>
</evidence>